<reference evidence="1 2" key="1">
    <citation type="submission" date="2024-02" db="EMBL/GenBank/DDBJ databases">
        <title>de novo genome assembly of Solanum bulbocastanum strain 11H21.</title>
        <authorList>
            <person name="Hosaka A.J."/>
        </authorList>
    </citation>
    <scope>NUCLEOTIDE SEQUENCE [LARGE SCALE GENOMIC DNA]</scope>
    <source>
        <tissue evidence="1">Young leaves</tissue>
    </source>
</reference>
<protein>
    <submittedName>
        <fullName evidence="1">Uncharacterized protein</fullName>
    </submittedName>
</protein>
<organism evidence="1 2">
    <name type="scientific">Solanum bulbocastanum</name>
    <name type="common">Wild potato</name>
    <dbReference type="NCBI Taxonomy" id="147425"/>
    <lineage>
        <taxon>Eukaryota</taxon>
        <taxon>Viridiplantae</taxon>
        <taxon>Streptophyta</taxon>
        <taxon>Embryophyta</taxon>
        <taxon>Tracheophyta</taxon>
        <taxon>Spermatophyta</taxon>
        <taxon>Magnoliopsida</taxon>
        <taxon>eudicotyledons</taxon>
        <taxon>Gunneridae</taxon>
        <taxon>Pentapetalae</taxon>
        <taxon>asterids</taxon>
        <taxon>lamiids</taxon>
        <taxon>Solanales</taxon>
        <taxon>Solanaceae</taxon>
        <taxon>Solanoideae</taxon>
        <taxon>Solaneae</taxon>
        <taxon>Solanum</taxon>
    </lineage>
</organism>
<comment type="caution">
    <text evidence="1">The sequence shown here is derived from an EMBL/GenBank/DDBJ whole genome shotgun (WGS) entry which is preliminary data.</text>
</comment>
<dbReference type="EMBL" id="JBANQN010000010">
    <property type="protein sequence ID" value="KAK6777863.1"/>
    <property type="molecule type" value="Genomic_DNA"/>
</dbReference>
<keyword evidence="2" id="KW-1185">Reference proteome</keyword>
<name>A0AAN8T579_SOLBU</name>
<accession>A0AAN8T579</accession>
<evidence type="ECO:0000313" key="2">
    <source>
        <dbReference type="Proteomes" id="UP001371456"/>
    </source>
</evidence>
<dbReference type="Proteomes" id="UP001371456">
    <property type="component" value="Unassembled WGS sequence"/>
</dbReference>
<gene>
    <name evidence="1" type="ORF">RDI58_024581</name>
</gene>
<dbReference type="AlphaFoldDB" id="A0AAN8T579"/>
<evidence type="ECO:0000313" key="1">
    <source>
        <dbReference type="EMBL" id="KAK6777863.1"/>
    </source>
</evidence>
<sequence>MVEVTIYFHHGGEWLTIPEPHYDRGCVTYWKGYEPDLIPFIDLVNEYINKLRFVGVQELIVLAPSGKYFEIIDDEGVRTLTSFISTEYKSIHLFATEDCELSVDVTDIVMHDGSFLLSPIVNEGTVCSESEDDSNNGMVFSCSDYDIDELENFVTKKKRNINESLQHYKEIVKDHIDCGTAYDNSLVDYSTIALYFKDKLQSDPKYKVKELKADLHRVFELNVSEAK</sequence>
<proteinExistence type="predicted"/>